<keyword evidence="15" id="KW-1185">Reference proteome</keyword>
<dbReference type="RefSeq" id="WP_046975265.1">
    <property type="nucleotide sequence ID" value="NZ_CP011104.1"/>
</dbReference>
<reference evidence="15" key="2">
    <citation type="submission" date="2015-03" db="EMBL/GenBank/DDBJ databases">
        <title>Genome sequence of Azospirillum thiophilum strain DSM 21654T.</title>
        <authorList>
            <person name="Kwak Y."/>
            <person name="Shin J.-H."/>
        </authorList>
    </citation>
    <scope>NUCLEOTIDE SEQUENCE [LARGE SCALE GENOMIC DNA]</scope>
    <source>
        <strain evidence="15">DSM 15199</strain>
    </source>
</reference>
<organism evidence="13 15">
    <name type="scientific">Photorhabdus thracensis</name>
    <dbReference type="NCBI Taxonomy" id="230089"/>
    <lineage>
        <taxon>Bacteria</taxon>
        <taxon>Pseudomonadati</taxon>
        <taxon>Pseudomonadota</taxon>
        <taxon>Gammaproteobacteria</taxon>
        <taxon>Enterobacterales</taxon>
        <taxon>Morganellaceae</taxon>
        <taxon>Photorhabdus</taxon>
    </lineage>
</organism>
<dbReference type="AlphaFoldDB" id="A0A0F7LLR6"/>
<dbReference type="EMBL" id="CP011104">
    <property type="protein sequence ID" value="AKH64123.1"/>
    <property type="molecule type" value="Genomic_DNA"/>
</dbReference>
<comment type="subcellular location">
    <subcellularLocation>
        <location evidence="1">Cytoplasm</location>
    </subcellularLocation>
</comment>
<sequence>MANRKPRKGSLLTVDDVYRQPVGPAHDPKSLYALLLRFVAWRQERNWSETTLKVQTHHTYRFILWATERGLYYAADITRPILERYQRYLYQYRKTNGEPLSIRTQRTQLQPLQVWFKWLTKQNLILANPAADIELPREEKRLPKYILSIDEIEHILSLPDPNTLQGARDRALMELLWSTGIRRSEVARLDIYSIDGSRKTVTIRQGKGNKDRVLPLGERALNWLQFYQQQVRPQLLVTPDIQSLFVAMDGLDGLQPNGITNAVSGYIRAAGIEKKGACHLFRHAMATQMLENGADLRWIQAMLGHASVESTQVYTQVSIRALQAVHASTHPAEQMADEKVSDADEVGLLADLYADDNADTDTPPDSSEPTSTPDSR</sequence>
<dbReference type="KEGG" id="ptt:VY86_13130"/>
<evidence type="ECO:0000256" key="9">
    <source>
        <dbReference type="PROSITE-ProRule" id="PRU01248"/>
    </source>
</evidence>
<feature type="region of interest" description="Disordered" evidence="10">
    <location>
        <begin position="351"/>
        <end position="376"/>
    </location>
</feature>
<dbReference type="OrthoDB" id="9801717at2"/>
<evidence type="ECO:0000259" key="11">
    <source>
        <dbReference type="PROSITE" id="PS51898"/>
    </source>
</evidence>
<evidence type="ECO:0000256" key="4">
    <source>
        <dbReference type="ARBA" id="ARBA00022829"/>
    </source>
</evidence>
<evidence type="ECO:0000313" key="15">
    <source>
        <dbReference type="Proteomes" id="UP000034866"/>
    </source>
</evidence>
<dbReference type="EMBL" id="CP011104">
    <property type="protein sequence ID" value="AKH64119.1"/>
    <property type="molecule type" value="Genomic_DNA"/>
</dbReference>
<dbReference type="GO" id="GO:0005737">
    <property type="term" value="C:cytoplasm"/>
    <property type="evidence" value="ECO:0007669"/>
    <property type="project" value="UniProtKB-SubCell"/>
</dbReference>
<accession>A0A0F7LLR6</accession>
<dbReference type="GO" id="GO:0007059">
    <property type="term" value="P:chromosome segregation"/>
    <property type="evidence" value="ECO:0007669"/>
    <property type="project" value="UniProtKB-KW"/>
</dbReference>
<dbReference type="STRING" id="230089.VY86_13090"/>
<keyword evidence="2" id="KW-0963">Cytoplasm</keyword>
<evidence type="ECO:0000313" key="14">
    <source>
        <dbReference type="EMBL" id="AKH64123.1"/>
    </source>
</evidence>
<dbReference type="InterPro" id="IPR011010">
    <property type="entry name" value="DNA_brk_join_enz"/>
</dbReference>
<keyword evidence="3" id="KW-0132">Cell division</keyword>
<evidence type="ECO:0000313" key="13">
    <source>
        <dbReference type="EMBL" id="AKH64119.1"/>
    </source>
</evidence>
<keyword evidence="6 9" id="KW-0238">DNA-binding</keyword>
<dbReference type="PROSITE" id="PS51900">
    <property type="entry name" value="CB"/>
    <property type="match status" value="1"/>
</dbReference>
<keyword evidence="4" id="KW-0159">Chromosome partition</keyword>
<dbReference type="InterPro" id="IPR010998">
    <property type="entry name" value="Integrase_recombinase_N"/>
</dbReference>
<evidence type="ECO:0000256" key="1">
    <source>
        <dbReference type="ARBA" id="ARBA00004496"/>
    </source>
</evidence>
<protein>
    <submittedName>
        <fullName evidence="13">Recombinase XerD</fullName>
    </submittedName>
</protein>
<dbReference type="GO" id="GO:0006310">
    <property type="term" value="P:DNA recombination"/>
    <property type="evidence" value="ECO:0007669"/>
    <property type="project" value="UniProtKB-KW"/>
</dbReference>
<evidence type="ECO:0000256" key="8">
    <source>
        <dbReference type="ARBA" id="ARBA00023306"/>
    </source>
</evidence>
<dbReference type="InterPro" id="IPR002104">
    <property type="entry name" value="Integrase_catalytic"/>
</dbReference>
<dbReference type="Gene3D" id="1.10.150.130">
    <property type="match status" value="1"/>
</dbReference>
<evidence type="ECO:0000256" key="3">
    <source>
        <dbReference type="ARBA" id="ARBA00022618"/>
    </source>
</evidence>
<name>A0A0F7LLR6_9GAMM</name>
<keyword evidence="8" id="KW-0131">Cell cycle</keyword>
<dbReference type="PANTHER" id="PTHR30349">
    <property type="entry name" value="PHAGE INTEGRASE-RELATED"/>
    <property type="match status" value="1"/>
</dbReference>
<evidence type="ECO:0000256" key="5">
    <source>
        <dbReference type="ARBA" id="ARBA00022908"/>
    </source>
</evidence>
<feature type="domain" description="Core-binding (CB)" evidence="12">
    <location>
        <begin position="29"/>
        <end position="120"/>
    </location>
</feature>
<evidence type="ECO:0000256" key="2">
    <source>
        <dbReference type="ARBA" id="ARBA00022490"/>
    </source>
</evidence>
<keyword evidence="5" id="KW-0229">DNA integration</keyword>
<dbReference type="GO" id="GO:0015074">
    <property type="term" value="P:DNA integration"/>
    <property type="evidence" value="ECO:0007669"/>
    <property type="project" value="UniProtKB-KW"/>
</dbReference>
<dbReference type="GO" id="GO:0003677">
    <property type="term" value="F:DNA binding"/>
    <property type="evidence" value="ECO:0007669"/>
    <property type="project" value="UniProtKB-UniRule"/>
</dbReference>
<reference evidence="13 15" key="1">
    <citation type="journal article" date="2015" name="J. Biotechnol.">
        <title>Complete genome sequence of Photorhabdus temperata subsp. thracensis 39-8(T), an entomopathogenic bacterium for the improved commercial bioinsecticide.</title>
        <authorList>
            <person name="Kwak Y."/>
            <person name="Shin J.H."/>
        </authorList>
    </citation>
    <scope>NUCLEOTIDE SEQUENCE [LARGE SCALE GENOMIC DNA]</scope>
    <source>
        <strain evidence="13 15">DSM 15199</strain>
    </source>
</reference>
<dbReference type="InterPro" id="IPR044068">
    <property type="entry name" value="CB"/>
</dbReference>
<dbReference type="InterPro" id="IPR013762">
    <property type="entry name" value="Integrase-like_cat_sf"/>
</dbReference>
<dbReference type="GO" id="GO:0051301">
    <property type="term" value="P:cell division"/>
    <property type="evidence" value="ECO:0007669"/>
    <property type="project" value="UniProtKB-KW"/>
</dbReference>
<keyword evidence="7" id="KW-0233">DNA recombination</keyword>
<dbReference type="NCBIfam" id="NF002331">
    <property type="entry name" value="PRK01287.1"/>
    <property type="match status" value="1"/>
</dbReference>
<dbReference type="InterPro" id="IPR050090">
    <property type="entry name" value="Tyrosine_recombinase_XerCD"/>
</dbReference>
<feature type="compositionally biased region" description="Low complexity" evidence="10">
    <location>
        <begin position="360"/>
        <end position="376"/>
    </location>
</feature>
<evidence type="ECO:0000256" key="10">
    <source>
        <dbReference type="SAM" id="MobiDB-lite"/>
    </source>
</evidence>
<dbReference type="Proteomes" id="UP000034866">
    <property type="component" value="Chromosome"/>
</dbReference>
<feature type="domain" description="Tyr recombinase" evidence="11">
    <location>
        <begin position="141"/>
        <end position="327"/>
    </location>
</feature>
<dbReference type="KEGG" id="ptt:VY86_13090"/>
<dbReference type="Gene3D" id="1.10.443.10">
    <property type="entry name" value="Intergrase catalytic core"/>
    <property type="match status" value="1"/>
</dbReference>
<gene>
    <name evidence="13" type="ORF">VY86_13090</name>
    <name evidence="14" type="ORF">VY86_13130</name>
</gene>
<evidence type="ECO:0000259" key="12">
    <source>
        <dbReference type="PROSITE" id="PS51900"/>
    </source>
</evidence>
<dbReference type="PANTHER" id="PTHR30349:SF77">
    <property type="entry name" value="TYROSINE RECOMBINASE XERC"/>
    <property type="match status" value="1"/>
</dbReference>
<evidence type="ECO:0000256" key="6">
    <source>
        <dbReference type="ARBA" id="ARBA00023125"/>
    </source>
</evidence>
<proteinExistence type="predicted"/>
<dbReference type="PATRIC" id="fig|230089.6.peg.2936"/>
<evidence type="ECO:0000256" key="7">
    <source>
        <dbReference type="ARBA" id="ARBA00023172"/>
    </source>
</evidence>
<dbReference type="PROSITE" id="PS51898">
    <property type="entry name" value="TYR_RECOMBINASE"/>
    <property type="match status" value="1"/>
</dbReference>
<dbReference type="Pfam" id="PF00589">
    <property type="entry name" value="Phage_integrase"/>
    <property type="match status" value="1"/>
</dbReference>
<dbReference type="SUPFAM" id="SSF56349">
    <property type="entry name" value="DNA breaking-rejoining enzymes"/>
    <property type="match status" value="1"/>
</dbReference>